<sequence length="236" mass="27384">MDMVYGKAIPYTFSTEIFTSGLRFSVLLAIFRRLYPTSLLCHIISTFSFQRKLPKAWKSHSELSRMSRLTENCSTKIPLLSATLRNNLGYSHSSVGSDEKAKDWFETSEKWWHLAVKNGDESGDHPTRHIVTHARCLIYLNEYTKAENILHFCIARLKTEYPLDWAMLAHKVPDPSRAVFSRVLSRNERSQCVDDGRVLYADIRSSQHDFTRLKLHENAERIWSLSNLSWDVRCSL</sequence>
<name>B6H4B8_PENRW</name>
<evidence type="ECO:0000313" key="2">
    <source>
        <dbReference type="Proteomes" id="UP000000724"/>
    </source>
</evidence>
<dbReference type="Proteomes" id="UP000000724">
    <property type="component" value="Contig Pc00c13"/>
</dbReference>
<gene>
    <name evidence="1" type="ORF">Pc13g08310</name>
    <name evidence="1" type="ORF">PCH_Pc13g08310</name>
</gene>
<proteinExistence type="predicted"/>
<dbReference type="EMBL" id="AM920428">
    <property type="protein sequence ID" value="CAP91900.1"/>
    <property type="molecule type" value="Genomic_DNA"/>
</dbReference>
<dbReference type="OrthoDB" id="6161812at2759"/>
<protein>
    <submittedName>
        <fullName evidence="1">Uncharacterized protein</fullName>
    </submittedName>
</protein>
<dbReference type="HOGENOM" id="CLU_1175764_0_0_1"/>
<dbReference type="OMA" id="VTHARCL"/>
<dbReference type="STRING" id="500485.B6H4B8"/>
<reference evidence="1 2" key="1">
    <citation type="journal article" date="2008" name="Nat. Biotechnol.">
        <title>Genome sequencing and analysis of the filamentous fungus Penicillium chrysogenum.</title>
        <authorList>
            <person name="van den Berg M.A."/>
            <person name="Albang R."/>
            <person name="Albermann K."/>
            <person name="Badger J.H."/>
            <person name="Daran J.-M."/>
            <person name="Driessen A.J.M."/>
            <person name="Garcia-Estrada C."/>
            <person name="Fedorova N.D."/>
            <person name="Harris D.M."/>
            <person name="Heijne W.H.M."/>
            <person name="Joardar V.S."/>
            <person name="Kiel J.A.K.W."/>
            <person name="Kovalchuk A."/>
            <person name="Martin J.F."/>
            <person name="Nierman W.C."/>
            <person name="Nijland J.G."/>
            <person name="Pronk J.T."/>
            <person name="Roubos J.A."/>
            <person name="van der Klei I.J."/>
            <person name="van Peij N.N.M.E."/>
            <person name="Veenhuis M."/>
            <person name="von Doehren H."/>
            <person name="Wagner C."/>
            <person name="Wortman J.R."/>
            <person name="Bovenberg R.A.L."/>
        </authorList>
    </citation>
    <scope>NUCLEOTIDE SEQUENCE [LARGE SCALE GENOMIC DNA]</scope>
    <source>
        <strain evidence="2">ATCC 28089 / DSM 1075 / NRRL 1951 / Wisconsin 54-1255</strain>
    </source>
</reference>
<evidence type="ECO:0000313" key="1">
    <source>
        <dbReference type="EMBL" id="CAP91900.1"/>
    </source>
</evidence>
<keyword evidence="2" id="KW-1185">Reference proteome</keyword>
<dbReference type="VEuPathDB" id="FungiDB:PCH_Pc13g08310"/>
<organism evidence="1 2">
    <name type="scientific">Penicillium rubens (strain ATCC 28089 / DSM 1075 / NRRL 1951 / Wisconsin 54-1255)</name>
    <name type="common">Penicillium chrysogenum</name>
    <dbReference type="NCBI Taxonomy" id="500485"/>
    <lineage>
        <taxon>Eukaryota</taxon>
        <taxon>Fungi</taxon>
        <taxon>Dikarya</taxon>
        <taxon>Ascomycota</taxon>
        <taxon>Pezizomycotina</taxon>
        <taxon>Eurotiomycetes</taxon>
        <taxon>Eurotiomycetidae</taxon>
        <taxon>Eurotiales</taxon>
        <taxon>Aspergillaceae</taxon>
        <taxon>Penicillium</taxon>
        <taxon>Penicillium chrysogenum species complex</taxon>
    </lineage>
</organism>
<accession>B6H4B8</accession>
<dbReference type="AlphaFoldDB" id="B6H4B8"/>